<dbReference type="AlphaFoldDB" id="A0A0E0B0C5"/>
<dbReference type="SUPFAM" id="SSF81383">
    <property type="entry name" value="F-box domain"/>
    <property type="match status" value="1"/>
</dbReference>
<dbReference type="Pfam" id="PF12937">
    <property type="entry name" value="F-box-like"/>
    <property type="match status" value="1"/>
</dbReference>
<evidence type="ECO:0000313" key="3">
    <source>
        <dbReference type="Proteomes" id="UP000026961"/>
    </source>
</evidence>
<dbReference type="Proteomes" id="UP000026961">
    <property type="component" value="Chromosome 9"/>
</dbReference>
<name>A0A0E0B0C5_9ORYZ</name>
<evidence type="ECO:0000259" key="1">
    <source>
        <dbReference type="Pfam" id="PF12937"/>
    </source>
</evidence>
<evidence type="ECO:0000313" key="2">
    <source>
        <dbReference type="EnsemblPlants" id="OGLUM09G03300.1"/>
    </source>
</evidence>
<accession>A0A0E0B0C5</accession>
<dbReference type="CDD" id="cd09917">
    <property type="entry name" value="F-box_SF"/>
    <property type="match status" value="1"/>
</dbReference>
<dbReference type="STRING" id="40148.A0A0E0B0C5"/>
<dbReference type="eggNOG" id="ENOG502RRNS">
    <property type="taxonomic scope" value="Eukaryota"/>
</dbReference>
<dbReference type="InterPro" id="IPR036047">
    <property type="entry name" value="F-box-like_dom_sf"/>
</dbReference>
<dbReference type="PANTHER" id="PTHR33207">
    <property type="entry name" value="F-BOX DOMAIN CONTAINING PROTEIN-RELATED"/>
    <property type="match status" value="1"/>
</dbReference>
<protein>
    <recommendedName>
        <fullName evidence="1">F-box domain-containing protein</fullName>
    </recommendedName>
</protein>
<dbReference type="Gene3D" id="1.20.1280.50">
    <property type="match status" value="1"/>
</dbReference>
<proteinExistence type="predicted"/>
<organism evidence="2">
    <name type="scientific">Oryza glumipatula</name>
    <dbReference type="NCBI Taxonomy" id="40148"/>
    <lineage>
        <taxon>Eukaryota</taxon>
        <taxon>Viridiplantae</taxon>
        <taxon>Streptophyta</taxon>
        <taxon>Embryophyta</taxon>
        <taxon>Tracheophyta</taxon>
        <taxon>Spermatophyta</taxon>
        <taxon>Magnoliopsida</taxon>
        <taxon>Liliopsida</taxon>
        <taxon>Poales</taxon>
        <taxon>Poaceae</taxon>
        <taxon>BOP clade</taxon>
        <taxon>Oryzoideae</taxon>
        <taxon>Oryzeae</taxon>
        <taxon>Oryzinae</taxon>
        <taxon>Oryza</taxon>
    </lineage>
</organism>
<reference evidence="2" key="1">
    <citation type="submission" date="2015-04" db="UniProtKB">
        <authorList>
            <consortium name="EnsemblPlants"/>
        </authorList>
    </citation>
    <scope>IDENTIFICATION</scope>
</reference>
<keyword evidence="3" id="KW-1185">Reference proteome</keyword>
<dbReference type="Gramene" id="OGLUM09G03300.1">
    <property type="protein sequence ID" value="OGLUM09G03300.1"/>
    <property type="gene ID" value="OGLUM09G03300"/>
</dbReference>
<dbReference type="InterPro" id="IPR001810">
    <property type="entry name" value="F-box_dom"/>
</dbReference>
<dbReference type="EnsemblPlants" id="OGLUM09G03300.1">
    <property type="protein sequence ID" value="OGLUM09G03300.1"/>
    <property type="gene ID" value="OGLUM09G03300"/>
</dbReference>
<feature type="domain" description="F-box" evidence="1">
    <location>
        <begin position="106"/>
        <end position="135"/>
    </location>
</feature>
<sequence length="467" mass="51395">MAALASVEETEEDADLTENNKKVDVDGMVTIIQNFSGTPADIANKENIVPLPSCWVLGCWLLLLQKNAERGVRSDQNPPLSFSSLTNGIGNPPSSPTTTVAALTDDTLLCILHRLAPADLLRAALACHRWHRVAARCVTAAPPPLLGYFFHPADTPLTAHIVAPIAALHPAAFAPLDSSSSPFSPRLSLHGLGSGGTKGFTIYDVHLGLVLLLPASLPSGVLSRILRGLWHIVGAAVLSRAHPSRLCFDAVCLTVDDEHPRAWVASYRGGECSWRALPQDTGVTVAFDPFWFEGRCVHAAGDIYWHICNSGRLLKLDPTMLTFSYLLAPSELGDRNKKFRIGEAPEDGRLDMAAMEDQEMQFWVRGEASGSDNGWFLQKRMNMRKVFDTVPGLPRDKLSRTEYGQPIYAYFMAWPPAFLAPENAKFPRSIHLPESQFSLSQIRVFPPRPLPLPKLRRRPNRLLPPLP</sequence>
<dbReference type="HOGENOM" id="CLU_585801_0_0_1"/>
<reference evidence="2" key="2">
    <citation type="submission" date="2018-05" db="EMBL/GenBank/DDBJ databases">
        <title>OgluRS3 (Oryza glumaepatula Reference Sequence Version 3).</title>
        <authorList>
            <person name="Zhang J."/>
            <person name="Kudrna D."/>
            <person name="Lee S."/>
            <person name="Talag J."/>
            <person name="Welchert J."/>
            <person name="Wing R.A."/>
        </authorList>
    </citation>
    <scope>NUCLEOTIDE SEQUENCE [LARGE SCALE GENOMIC DNA]</scope>
</reference>